<protein>
    <submittedName>
        <fullName evidence="1">Uncharacterized protein</fullName>
    </submittedName>
</protein>
<name>A0A346FCU3_9CAUD</name>
<dbReference type="RefSeq" id="YP_009807695.1">
    <property type="nucleotide sequence ID" value="NC_048027.1"/>
</dbReference>
<keyword evidence="2" id="KW-1185">Reference proteome</keyword>
<evidence type="ECO:0000313" key="1">
    <source>
        <dbReference type="EMBL" id="AXN53557.1"/>
    </source>
</evidence>
<gene>
    <name evidence="1" type="primary">145</name>
    <name evidence="1" type="ORF">SEA_FRYBERGER_145</name>
</gene>
<dbReference type="EMBL" id="MH479913">
    <property type="protein sequence ID" value="AXN53557.1"/>
    <property type="molecule type" value="Genomic_DNA"/>
</dbReference>
<reference evidence="1 2" key="1">
    <citation type="submission" date="2018-06" db="EMBL/GenBank/DDBJ databases">
        <authorList>
            <person name="Searcy Z.E."/>
            <person name="Delesalle V.A."/>
            <person name="Garlena R.A."/>
            <person name="Russell D.A."/>
            <person name="Pope W.H."/>
            <person name="Jacobs-Sera D."/>
            <person name="Hatfull G.F."/>
        </authorList>
    </citation>
    <scope>NUCLEOTIDE SEQUENCE [LARGE SCALE GENOMIC DNA]</scope>
</reference>
<organism evidence="1 2">
    <name type="scientific">Gordonia phage Fryberger</name>
    <dbReference type="NCBI Taxonomy" id="2250392"/>
    <lineage>
        <taxon>Viruses</taxon>
        <taxon>Duplodnaviria</taxon>
        <taxon>Heunggongvirae</taxon>
        <taxon>Uroviricota</taxon>
        <taxon>Caudoviricetes</taxon>
        <taxon>Ronaldovirus</taxon>
        <taxon>Ronaldovirus fryberger</taxon>
    </lineage>
</organism>
<accession>A0A346FCU3</accession>
<sequence length="52" mass="6296">MVDRGYRVLVEYSDTHRHPCLQHHEDMVVRMRLEDGTTWYYCVGHSISWSDK</sequence>
<dbReference type="KEGG" id="vg:54998575"/>
<proteinExistence type="predicted"/>
<dbReference type="GeneID" id="54998575"/>
<evidence type="ECO:0000313" key="2">
    <source>
        <dbReference type="Proteomes" id="UP000259952"/>
    </source>
</evidence>
<dbReference type="Proteomes" id="UP000259952">
    <property type="component" value="Segment"/>
</dbReference>